<protein>
    <submittedName>
        <fullName evidence="2">Uncharacterized protein</fullName>
    </submittedName>
</protein>
<comment type="caution">
    <text evidence="2">The sequence shown here is derived from an EMBL/GenBank/DDBJ whole genome shotgun (WGS) entry which is preliminary data.</text>
</comment>
<feature type="compositionally biased region" description="Gly residues" evidence="1">
    <location>
        <begin position="110"/>
        <end position="121"/>
    </location>
</feature>
<organism evidence="2 3">
    <name type="scientific">Phytoactinopolyspora halotolerans</name>
    <dbReference type="NCBI Taxonomy" id="1981512"/>
    <lineage>
        <taxon>Bacteria</taxon>
        <taxon>Bacillati</taxon>
        <taxon>Actinomycetota</taxon>
        <taxon>Actinomycetes</taxon>
        <taxon>Jiangellales</taxon>
        <taxon>Jiangellaceae</taxon>
        <taxon>Phytoactinopolyspora</taxon>
    </lineage>
</organism>
<keyword evidence="3" id="KW-1185">Reference proteome</keyword>
<reference evidence="2 3" key="1">
    <citation type="submission" date="2020-02" db="EMBL/GenBank/DDBJ databases">
        <authorList>
            <person name="Li X.-J."/>
            <person name="Han X.-M."/>
        </authorList>
    </citation>
    <scope>NUCLEOTIDE SEQUENCE [LARGE SCALE GENOMIC DNA]</scope>
    <source>
        <strain evidence="2 3">CCTCC AB 2017055</strain>
    </source>
</reference>
<dbReference type="AlphaFoldDB" id="A0A6L9SBP7"/>
<evidence type="ECO:0000313" key="3">
    <source>
        <dbReference type="Proteomes" id="UP000475214"/>
    </source>
</evidence>
<evidence type="ECO:0000256" key="1">
    <source>
        <dbReference type="SAM" id="MobiDB-lite"/>
    </source>
</evidence>
<proteinExistence type="predicted"/>
<feature type="region of interest" description="Disordered" evidence="1">
    <location>
        <begin position="92"/>
        <end position="163"/>
    </location>
</feature>
<sequence>MQADSQVLVCPECQQSSDWSAEVDHCPTCGGTNLVRRLGQTVCRTCESSATAEFLAVESTTDRGIAVNLGGRHRRPDDGRDLTNEVASAIDRVLGKHARRPSDDGDTGHASGGTVGTGGSAAGEASVPGTHDPPHSDGASGPETAGDHHRPGRAGRFGRGRRR</sequence>
<dbReference type="RefSeq" id="WP_163740290.1">
    <property type="nucleotide sequence ID" value="NZ_JAAGOA010000012.1"/>
</dbReference>
<name>A0A6L9SBP7_9ACTN</name>
<evidence type="ECO:0000313" key="2">
    <source>
        <dbReference type="EMBL" id="NEE02074.1"/>
    </source>
</evidence>
<feature type="compositionally biased region" description="Basic residues" evidence="1">
    <location>
        <begin position="150"/>
        <end position="163"/>
    </location>
</feature>
<accession>A0A6L9SBP7</accession>
<gene>
    <name evidence="2" type="ORF">G1H10_18020</name>
</gene>
<dbReference type="EMBL" id="JAAGOA010000012">
    <property type="protein sequence ID" value="NEE02074.1"/>
    <property type="molecule type" value="Genomic_DNA"/>
</dbReference>
<dbReference type="Proteomes" id="UP000475214">
    <property type="component" value="Unassembled WGS sequence"/>
</dbReference>